<gene>
    <name evidence="2" type="ORF">ABB37_01161</name>
</gene>
<dbReference type="EMBL" id="LGTL01000002">
    <property type="protein sequence ID" value="KPA84644.1"/>
    <property type="molecule type" value="Genomic_DNA"/>
</dbReference>
<evidence type="ECO:0000313" key="3">
    <source>
        <dbReference type="Proteomes" id="UP000037923"/>
    </source>
</evidence>
<dbReference type="AlphaFoldDB" id="A0A0M9G890"/>
<name>A0A0M9G890_LEPPY</name>
<sequence>MSAAQHSLNLDKSLYSHYYHCVLSDIPFHTAVAEIAPHVVPKPESDVVRKLTAAGCRIVPHQLHVYKEPLDAKFGYVSFFIHQLPKSTASAAEIHQLMLEWIDIDLATQLQSVKCKVQLAQPPECHSSEPFLNALQEKCPLLDPGTNTDTKRLETFLLTRVRFGDLCENASINDVCEAQRKSTASPSTTEEDEQRKAQEEREEKDAEENGGYLPPRHSVREHVWKCVGTFSPSSLSPKELVWLKKQLPSFPPLLITDNNMASAHCDDAKLKQFFTANLAPLIAVEKEA</sequence>
<evidence type="ECO:0000256" key="1">
    <source>
        <dbReference type="SAM" id="MobiDB-lite"/>
    </source>
</evidence>
<dbReference type="Proteomes" id="UP000037923">
    <property type="component" value="Unassembled WGS sequence"/>
</dbReference>
<feature type="region of interest" description="Disordered" evidence="1">
    <location>
        <begin position="178"/>
        <end position="216"/>
    </location>
</feature>
<proteinExistence type="predicted"/>
<dbReference type="GeneID" id="26901456"/>
<dbReference type="RefSeq" id="XP_015663082.1">
    <property type="nucleotide sequence ID" value="XM_015797562.1"/>
</dbReference>
<organism evidence="2 3">
    <name type="scientific">Leptomonas pyrrhocoris</name>
    <name type="common">Firebug parasite</name>
    <dbReference type="NCBI Taxonomy" id="157538"/>
    <lineage>
        <taxon>Eukaryota</taxon>
        <taxon>Discoba</taxon>
        <taxon>Euglenozoa</taxon>
        <taxon>Kinetoplastea</taxon>
        <taxon>Metakinetoplastina</taxon>
        <taxon>Trypanosomatida</taxon>
        <taxon>Trypanosomatidae</taxon>
        <taxon>Leishmaniinae</taxon>
        <taxon>Leptomonas</taxon>
    </lineage>
</organism>
<dbReference type="EMBL" id="LGTL01000002">
    <property type="protein sequence ID" value="KPA84643.1"/>
    <property type="molecule type" value="Genomic_DNA"/>
</dbReference>
<accession>A0A0M9G890</accession>
<protein>
    <submittedName>
        <fullName evidence="2">Uncharacterized protein</fullName>
    </submittedName>
</protein>
<keyword evidence="3" id="KW-1185">Reference proteome</keyword>
<comment type="caution">
    <text evidence="2">The sequence shown here is derived from an EMBL/GenBank/DDBJ whole genome shotgun (WGS) entry which is preliminary data.</text>
</comment>
<dbReference type="OMA" id="CRVVPHQ"/>
<reference evidence="2 3" key="1">
    <citation type="submission" date="2015-07" db="EMBL/GenBank/DDBJ databases">
        <title>High-quality genome of monoxenous trypanosomatid Leptomonas pyrrhocoris.</title>
        <authorList>
            <person name="Flegontov P."/>
            <person name="Butenko A."/>
            <person name="Firsov S."/>
            <person name="Vlcek C."/>
            <person name="Logacheva M.D."/>
            <person name="Field M."/>
            <person name="Filatov D."/>
            <person name="Flegontova O."/>
            <person name="Gerasimov E."/>
            <person name="Jackson A.P."/>
            <person name="Kelly S."/>
            <person name="Opperdoes F."/>
            <person name="O'Reilly A."/>
            <person name="Votypka J."/>
            <person name="Yurchenko V."/>
            <person name="Lukes J."/>
        </authorList>
    </citation>
    <scope>NUCLEOTIDE SEQUENCE [LARGE SCALE GENOMIC DNA]</scope>
    <source>
        <strain evidence="2">H10</strain>
    </source>
</reference>
<feature type="compositionally biased region" description="Basic and acidic residues" evidence="1">
    <location>
        <begin position="193"/>
        <end position="204"/>
    </location>
</feature>
<dbReference type="RefSeq" id="XP_015663083.1">
    <property type="nucleotide sequence ID" value="XM_015797563.1"/>
</dbReference>
<dbReference type="OrthoDB" id="251039at2759"/>
<dbReference type="VEuPathDB" id="TriTrypDB:LpyrH10_02_1350"/>
<evidence type="ECO:0000313" key="2">
    <source>
        <dbReference type="EMBL" id="KPA84643.1"/>
    </source>
</evidence>